<dbReference type="eggNOG" id="COG4251">
    <property type="taxonomic scope" value="Bacteria"/>
</dbReference>
<dbReference type="HOGENOM" id="CLU_735013_0_0_7"/>
<dbReference type="InterPro" id="IPR003661">
    <property type="entry name" value="HisK_dim/P_dom"/>
</dbReference>
<evidence type="ECO:0000313" key="8">
    <source>
        <dbReference type="Proteomes" id="UP000008080"/>
    </source>
</evidence>
<dbReference type="FunFam" id="3.30.565.10:FF:000006">
    <property type="entry name" value="Sensor histidine kinase WalK"/>
    <property type="match status" value="1"/>
</dbReference>
<dbReference type="Proteomes" id="UP000008080">
    <property type="component" value="Chromosome"/>
</dbReference>
<dbReference type="PANTHER" id="PTHR42878:SF15">
    <property type="entry name" value="BACTERIOPHYTOCHROME"/>
    <property type="match status" value="1"/>
</dbReference>
<dbReference type="GO" id="GO:0000156">
    <property type="term" value="F:phosphorelay response regulator activity"/>
    <property type="evidence" value="ECO:0007669"/>
    <property type="project" value="TreeGrafter"/>
</dbReference>
<evidence type="ECO:0000313" key="7">
    <source>
        <dbReference type="EMBL" id="CAE79751.1"/>
    </source>
</evidence>
<name>Q6MLV5_BDEBA</name>
<sequence length="376" mass="40932">MIEPHSASSAELLRQNKQSIEKIWTARVWADSSAPDSTTAPILQQSLGNFVDHLSAVLARKDPSIAAKEAAHLAHQQDKERAAQQGYHLAALLKEFSVLREVVVEVLLSTGQLSHEDRTLLDQAIDAAITAAAKEFVLAQNAEMNNALSSAESSNVALTHFAAVAAHDLKSPLATIIGFVDSLQDEEFQEKLGPEGGQMLSRVSAAAHRMNTLIDTMLEYARLGSSERVFESIPVDQLAKAAVENLHDQIEATEARITIEPLPVLLCDAPLVTQLFQNLIANALKFRSPKPPDIRISANFTGRNWEFIVKDNGIGFDPAKKEEIFDLYKKLHAPSEYQGSGIGLATCKRIVELHHGKIRADSTPGMGSTFTFTLGG</sequence>
<dbReference type="EC" id="2.7.13.3" evidence="2"/>
<dbReference type="InterPro" id="IPR005467">
    <property type="entry name" value="His_kinase_dom"/>
</dbReference>
<dbReference type="PRINTS" id="PR00344">
    <property type="entry name" value="BCTRLSENSOR"/>
</dbReference>
<dbReference type="CDD" id="cd00082">
    <property type="entry name" value="HisKA"/>
    <property type="match status" value="1"/>
</dbReference>
<dbReference type="Gene3D" id="1.10.287.130">
    <property type="match status" value="1"/>
</dbReference>
<dbReference type="Pfam" id="PF00512">
    <property type="entry name" value="HisKA"/>
    <property type="match status" value="1"/>
</dbReference>
<dbReference type="InterPro" id="IPR004358">
    <property type="entry name" value="Sig_transdc_His_kin-like_C"/>
</dbReference>
<dbReference type="InterPro" id="IPR036097">
    <property type="entry name" value="HisK_dim/P_sf"/>
</dbReference>
<keyword evidence="8" id="KW-1185">Reference proteome</keyword>
<dbReference type="InterPro" id="IPR036890">
    <property type="entry name" value="HATPase_C_sf"/>
</dbReference>
<evidence type="ECO:0000256" key="5">
    <source>
        <dbReference type="ARBA" id="ARBA00022777"/>
    </source>
</evidence>
<dbReference type="EMBL" id="BX842651">
    <property type="protein sequence ID" value="CAE79751.1"/>
    <property type="molecule type" value="Genomic_DNA"/>
</dbReference>
<dbReference type="GeneID" id="93014681"/>
<comment type="catalytic activity">
    <reaction evidence="1">
        <text>ATP + protein L-histidine = ADP + protein N-phospho-L-histidine.</text>
        <dbReference type="EC" id="2.7.13.3"/>
    </reaction>
</comment>
<dbReference type="SMART" id="SM00387">
    <property type="entry name" value="HATPase_c"/>
    <property type="match status" value="1"/>
</dbReference>
<evidence type="ECO:0000256" key="2">
    <source>
        <dbReference type="ARBA" id="ARBA00012438"/>
    </source>
</evidence>
<keyword evidence="3" id="KW-0597">Phosphoprotein</keyword>
<dbReference type="PANTHER" id="PTHR42878">
    <property type="entry name" value="TWO-COMPONENT HISTIDINE KINASE"/>
    <property type="match status" value="1"/>
</dbReference>
<keyword evidence="5 7" id="KW-0418">Kinase</keyword>
<dbReference type="Gene3D" id="3.30.565.10">
    <property type="entry name" value="Histidine kinase-like ATPase, C-terminal domain"/>
    <property type="match status" value="1"/>
</dbReference>
<dbReference type="SUPFAM" id="SSF55874">
    <property type="entry name" value="ATPase domain of HSP90 chaperone/DNA topoisomerase II/histidine kinase"/>
    <property type="match status" value="1"/>
</dbReference>
<dbReference type="GO" id="GO:0007234">
    <property type="term" value="P:osmosensory signaling via phosphorelay pathway"/>
    <property type="evidence" value="ECO:0007669"/>
    <property type="project" value="TreeGrafter"/>
</dbReference>
<dbReference type="AlphaFoldDB" id="Q6MLV5"/>
<dbReference type="Pfam" id="PF02518">
    <property type="entry name" value="HATPase_c"/>
    <property type="match status" value="1"/>
</dbReference>
<dbReference type="InterPro" id="IPR050351">
    <property type="entry name" value="BphY/WalK/GraS-like"/>
</dbReference>
<feature type="domain" description="Histidine kinase" evidence="6">
    <location>
        <begin position="164"/>
        <end position="376"/>
    </location>
</feature>
<dbReference type="PROSITE" id="PS50109">
    <property type="entry name" value="HIS_KIN"/>
    <property type="match status" value="1"/>
</dbReference>
<dbReference type="GO" id="GO:0030295">
    <property type="term" value="F:protein kinase activator activity"/>
    <property type="evidence" value="ECO:0007669"/>
    <property type="project" value="TreeGrafter"/>
</dbReference>
<dbReference type="SUPFAM" id="SSF47384">
    <property type="entry name" value="Homodimeric domain of signal transducing histidine kinase"/>
    <property type="match status" value="1"/>
</dbReference>
<evidence type="ECO:0000256" key="3">
    <source>
        <dbReference type="ARBA" id="ARBA00022553"/>
    </source>
</evidence>
<protein>
    <recommendedName>
        <fullName evidence="2">histidine kinase</fullName>
        <ecNumber evidence="2">2.7.13.3</ecNumber>
    </recommendedName>
</protein>
<evidence type="ECO:0000259" key="6">
    <source>
        <dbReference type="PROSITE" id="PS50109"/>
    </source>
</evidence>
<dbReference type="KEGG" id="bba:Bd1899"/>
<dbReference type="RefSeq" id="WP_011164353.1">
    <property type="nucleotide sequence ID" value="NC_005363.1"/>
</dbReference>
<proteinExistence type="predicted"/>
<organism evidence="7 8">
    <name type="scientific">Bdellovibrio bacteriovorus (strain ATCC 15356 / DSM 50701 / NCIMB 9529 / HD100)</name>
    <dbReference type="NCBI Taxonomy" id="264462"/>
    <lineage>
        <taxon>Bacteria</taxon>
        <taxon>Pseudomonadati</taxon>
        <taxon>Bdellovibrionota</taxon>
        <taxon>Bdellovibrionia</taxon>
        <taxon>Bdellovibrionales</taxon>
        <taxon>Pseudobdellovibrionaceae</taxon>
        <taxon>Bdellovibrio</taxon>
    </lineage>
</organism>
<evidence type="ECO:0000256" key="4">
    <source>
        <dbReference type="ARBA" id="ARBA00022679"/>
    </source>
</evidence>
<gene>
    <name evidence="7" type="ordered locus">Bd1899</name>
</gene>
<keyword evidence="4" id="KW-0808">Transferase</keyword>
<dbReference type="SMART" id="SM00388">
    <property type="entry name" value="HisKA"/>
    <property type="match status" value="1"/>
</dbReference>
<dbReference type="GO" id="GO:0000155">
    <property type="term" value="F:phosphorelay sensor kinase activity"/>
    <property type="evidence" value="ECO:0007669"/>
    <property type="project" value="InterPro"/>
</dbReference>
<evidence type="ECO:0000256" key="1">
    <source>
        <dbReference type="ARBA" id="ARBA00000085"/>
    </source>
</evidence>
<accession>Q6MLV5</accession>
<reference evidence="7 8" key="1">
    <citation type="journal article" date="2004" name="Science">
        <title>A predator unmasked: life cycle of Bdellovibrio bacteriovorus from a genomic perspective.</title>
        <authorList>
            <person name="Rendulic S."/>
            <person name="Jagtap P."/>
            <person name="Rosinus A."/>
            <person name="Eppinger M."/>
            <person name="Baar C."/>
            <person name="Lanz C."/>
            <person name="Keller H."/>
            <person name="Lambert C."/>
            <person name="Evans K.J."/>
            <person name="Goesmann A."/>
            <person name="Meyer F."/>
            <person name="Sockett R.E."/>
            <person name="Schuster S.C."/>
        </authorList>
    </citation>
    <scope>NUCLEOTIDE SEQUENCE [LARGE SCALE GENOMIC DNA]</scope>
    <source>
        <strain evidence="8">ATCC 15356 / DSM 50701 / NCIMB 9529 / HD100</strain>
    </source>
</reference>
<dbReference type="InterPro" id="IPR003594">
    <property type="entry name" value="HATPase_dom"/>
</dbReference>
<dbReference type="STRING" id="264462.Bd1899"/>